<gene>
    <name evidence="1" type="primary">rseP</name>
    <name evidence="1" type="ORF">E5358_00265</name>
</gene>
<sequence length="498" mass="55407">METFWIKTLQFLLSITILVALHEGGHFFFAKLFKTRVSRFYIFANFKFHIWSSYDNWWRKLRGKKLITERGEDGNKKYNEEAGTEYGLGWLPIGGYCQIDGMVDETQSADDLAKKPVQPWEFRSKKAYQRLLIMAGGVMVNFFLALIIYSAVFYTWGEDFIALKDMKSGMKFNSSAKALGFKDGDILLGTDQGDFREFSTDMFRDLTTAREAYVLRNGKKTAVALPGDLDLLQMLKSDPVFVRPLVPCDIDSVLVGTPAAKAGIRKGDKIIAINGKPVDSWNAFAYQIGVLEDRLMAAETAKDSLKIRTVQLVVARDASSVLYPSAAKAIPLESAVKDTITLVMTPKLKIGVGESNIFSYYKPTHVSYGIVESVPAGINYGIDVLKGYVGDLKYLFSADGAKNLGGFGAIGSMFPPVWDWSMFWRMTAFLSIILAFMNIIPIPGLDGGHILILLMEVVTGKTPSLRFQQIAQNIGMGLLLLLMLVANFNDVLRVLGLM</sequence>
<dbReference type="EMBL" id="SRZC01000001">
    <property type="protein sequence ID" value="TGX84109.1"/>
    <property type="molecule type" value="Genomic_DNA"/>
</dbReference>
<name>A0AC61QUA7_9BACT</name>
<dbReference type="Proteomes" id="UP000308886">
    <property type="component" value="Unassembled WGS sequence"/>
</dbReference>
<reference evidence="1" key="1">
    <citation type="submission" date="2019-04" db="EMBL/GenBank/DDBJ databases">
        <title>Microbes associate with the intestines of laboratory mice.</title>
        <authorList>
            <person name="Navarre W."/>
            <person name="Wong E."/>
            <person name="Huang K."/>
            <person name="Tropini C."/>
            <person name="Ng K."/>
            <person name="Yu B."/>
        </authorList>
    </citation>
    <scope>NUCLEOTIDE SEQUENCE</scope>
    <source>
        <strain evidence="1">NM73_A23</strain>
    </source>
</reference>
<evidence type="ECO:0000313" key="2">
    <source>
        <dbReference type="Proteomes" id="UP000308886"/>
    </source>
</evidence>
<comment type="caution">
    <text evidence="1">The sequence shown here is derived from an EMBL/GenBank/DDBJ whole genome shotgun (WGS) entry which is preliminary data.</text>
</comment>
<organism evidence="1 2">
    <name type="scientific">Palleniella muris</name>
    <dbReference type="NCBI Taxonomy" id="3038145"/>
    <lineage>
        <taxon>Bacteria</taxon>
        <taxon>Pseudomonadati</taxon>
        <taxon>Bacteroidota</taxon>
        <taxon>Bacteroidia</taxon>
        <taxon>Bacteroidales</taxon>
        <taxon>Prevotellaceae</taxon>
        <taxon>Palleniella</taxon>
    </lineage>
</organism>
<accession>A0AC61QUA7</accession>
<protein>
    <submittedName>
        <fullName evidence="1">RIP metalloprotease RseP</fullName>
    </submittedName>
</protein>
<keyword evidence="1" id="KW-0482">Metalloprotease</keyword>
<keyword evidence="2" id="KW-1185">Reference proteome</keyword>
<evidence type="ECO:0000313" key="1">
    <source>
        <dbReference type="EMBL" id="TGX84109.1"/>
    </source>
</evidence>
<keyword evidence="1" id="KW-0378">Hydrolase</keyword>
<keyword evidence="1" id="KW-0645">Protease</keyword>
<proteinExistence type="predicted"/>